<dbReference type="SMART" id="SM00347">
    <property type="entry name" value="HTH_MARR"/>
    <property type="match status" value="1"/>
</dbReference>
<evidence type="ECO:0000259" key="4">
    <source>
        <dbReference type="PROSITE" id="PS50995"/>
    </source>
</evidence>
<dbReference type="InterPro" id="IPR036388">
    <property type="entry name" value="WH-like_DNA-bd_sf"/>
</dbReference>
<dbReference type="InterPro" id="IPR036390">
    <property type="entry name" value="WH_DNA-bd_sf"/>
</dbReference>
<sequence length="141" mass="16335">MDSNRLMHQLYQTTRAISQGINYCLADYGLYSSEWSILMSLKELGPTSQISLANYLNVEPAAISKSVIKLEEKQLIERKPGNDRREKNVFLTDRALAQYNQWEEAIQKHRQAVLADLPEEKQNQLFAMLQSMYSNSQKYQS</sequence>
<organism evidence="5 6">
    <name type="scientific">Propionispora vibrioides</name>
    <dbReference type="NCBI Taxonomy" id="112903"/>
    <lineage>
        <taxon>Bacteria</taxon>
        <taxon>Bacillati</taxon>
        <taxon>Bacillota</taxon>
        <taxon>Negativicutes</taxon>
        <taxon>Selenomonadales</taxon>
        <taxon>Sporomusaceae</taxon>
        <taxon>Propionispora</taxon>
    </lineage>
</organism>
<dbReference type="InterPro" id="IPR000835">
    <property type="entry name" value="HTH_MarR-typ"/>
</dbReference>
<evidence type="ECO:0000256" key="1">
    <source>
        <dbReference type="ARBA" id="ARBA00023015"/>
    </source>
</evidence>
<evidence type="ECO:0000256" key="3">
    <source>
        <dbReference type="ARBA" id="ARBA00023163"/>
    </source>
</evidence>
<keyword evidence="2 5" id="KW-0238">DNA-binding</keyword>
<keyword evidence="1" id="KW-0805">Transcription regulation</keyword>
<evidence type="ECO:0000313" key="5">
    <source>
        <dbReference type="EMBL" id="SEP06295.1"/>
    </source>
</evidence>
<dbReference type="PROSITE" id="PS50995">
    <property type="entry name" value="HTH_MARR_2"/>
    <property type="match status" value="1"/>
</dbReference>
<dbReference type="GO" id="GO:0003700">
    <property type="term" value="F:DNA-binding transcription factor activity"/>
    <property type="evidence" value="ECO:0007669"/>
    <property type="project" value="InterPro"/>
</dbReference>
<evidence type="ECO:0000256" key="2">
    <source>
        <dbReference type="ARBA" id="ARBA00023125"/>
    </source>
</evidence>
<dbReference type="EMBL" id="FODY01000009">
    <property type="protein sequence ID" value="SEP06295.1"/>
    <property type="molecule type" value="Genomic_DNA"/>
</dbReference>
<dbReference type="STRING" id="112903.SAMN04490178_109109"/>
<dbReference type="SUPFAM" id="SSF46785">
    <property type="entry name" value="Winged helix' DNA-binding domain"/>
    <property type="match status" value="1"/>
</dbReference>
<gene>
    <name evidence="5" type="ORF">SAMN04490178_109109</name>
</gene>
<name>A0A1H8USW4_9FIRM</name>
<dbReference type="Gene3D" id="1.10.10.10">
    <property type="entry name" value="Winged helix-like DNA-binding domain superfamily/Winged helix DNA-binding domain"/>
    <property type="match status" value="1"/>
</dbReference>
<dbReference type="RefSeq" id="WP_091746286.1">
    <property type="nucleotide sequence ID" value="NZ_FODY01000009.1"/>
</dbReference>
<evidence type="ECO:0000313" key="6">
    <source>
        <dbReference type="Proteomes" id="UP000198847"/>
    </source>
</evidence>
<keyword evidence="3" id="KW-0804">Transcription</keyword>
<accession>A0A1H8USW4</accession>
<dbReference type="Proteomes" id="UP000198847">
    <property type="component" value="Unassembled WGS sequence"/>
</dbReference>
<dbReference type="PANTHER" id="PTHR42756:SF1">
    <property type="entry name" value="TRANSCRIPTIONAL REPRESSOR OF EMRAB OPERON"/>
    <property type="match status" value="1"/>
</dbReference>
<feature type="domain" description="HTH marR-type" evidence="4">
    <location>
        <begin position="3"/>
        <end position="134"/>
    </location>
</feature>
<dbReference type="OrthoDB" id="1625696at2"/>
<dbReference type="AlphaFoldDB" id="A0A1H8USW4"/>
<proteinExistence type="predicted"/>
<dbReference type="Pfam" id="PF01047">
    <property type="entry name" value="MarR"/>
    <property type="match status" value="1"/>
</dbReference>
<protein>
    <submittedName>
        <fullName evidence="5">DNA-binding transcriptional regulator, MarR family</fullName>
    </submittedName>
</protein>
<reference evidence="5 6" key="1">
    <citation type="submission" date="2016-10" db="EMBL/GenBank/DDBJ databases">
        <authorList>
            <person name="de Groot N.N."/>
        </authorList>
    </citation>
    <scope>NUCLEOTIDE SEQUENCE [LARGE SCALE GENOMIC DNA]</scope>
    <source>
        <strain evidence="5 6">DSM 13305</strain>
    </source>
</reference>
<dbReference type="PANTHER" id="PTHR42756">
    <property type="entry name" value="TRANSCRIPTIONAL REGULATOR, MARR"/>
    <property type="match status" value="1"/>
</dbReference>
<dbReference type="GO" id="GO:0003677">
    <property type="term" value="F:DNA binding"/>
    <property type="evidence" value="ECO:0007669"/>
    <property type="project" value="UniProtKB-KW"/>
</dbReference>
<keyword evidence="6" id="KW-1185">Reference proteome</keyword>